<dbReference type="InterPro" id="IPR051516">
    <property type="entry name" value="SETDB_methyltransferase"/>
</dbReference>
<dbReference type="GO" id="GO:0010629">
    <property type="term" value="P:negative regulation of gene expression"/>
    <property type="evidence" value="ECO:0007669"/>
    <property type="project" value="TreeGrafter"/>
</dbReference>
<keyword evidence="12" id="KW-0805">Transcription regulation</keyword>
<feature type="domain" description="MBD" evidence="18">
    <location>
        <begin position="297"/>
        <end position="367"/>
    </location>
</feature>
<feature type="domain" description="SET" evidence="16">
    <location>
        <begin position="1108"/>
        <end position="1310"/>
    </location>
</feature>
<dbReference type="Gene3D" id="2.30.30.140">
    <property type="match status" value="1"/>
</dbReference>
<evidence type="ECO:0000256" key="8">
    <source>
        <dbReference type="ARBA" id="ARBA00022723"/>
    </source>
</evidence>
<evidence type="ECO:0000256" key="10">
    <source>
        <dbReference type="ARBA" id="ARBA00022833"/>
    </source>
</evidence>
<organism evidence="19">
    <name type="scientific">Schistosoma haematobium</name>
    <name type="common">Blood fluke</name>
    <dbReference type="NCBI Taxonomy" id="6185"/>
    <lineage>
        <taxon>Eukaryota</taxon>
        <taxon>Metazoa</taxon>
        <taxon>Spiralia</taxon>
        <taxon>Lophotrochozoa</taxon>
        <taxon>Platyhelminthes</taxon>
        <taxon>Trematoda</taxon>
        <taxon>Digenea</taxon>
        <taxon>Strigeidida</taxon>
        <taxon>Schistosomatoidea</taxon>
        <taxon>Schistosomatidae</taxon>
        <taxon>Schistosoma</taxon>
    </lineage>
</organism>
<feature type="compositionally biased region" description="Basic residues" evidence="15">
    <location>
        <begin position="1194"/>
        <end position="1210"/>
    </location>
</feature>
<evidence type="ECO:0000259" key="16">
    <source>
        <dbReference type="PROSITE" id="PS50280"/>
    </source>
</evidence>
<dbReference type="InterPro" id="IPR007728">
    <property type="entry name" value="Pre-SET_dom"/>
</dbReference>
<keyword evidence="4" id="KW-0678">Repressor</keyword>
<dbReference type="STRING" id="6185.A0A094ZXJ4"/>
<keyword evidence="13" id="KW-0804">Transcription</keyword>
<keyword evidence="14" id="KW-0539">Nucleus</keyword>
<evidence type="ECO:0000259" key="18">
    <source>
        <dbReference type="PROSITE" id="PS50982"/>
    </source>
</evidence>
<dbReference type="GO" id="GO:0070828">
    <property type="term" value="P:heterochromatin organization"/>
    <property type="evidence" value="ECO:0007669"/>
    <property type="project" value="TreeGrafter"/>
</dbReference>
<dbReference type="Pfam" id="PF01429">
    <property type="entry name" value="MBD"/>
    <property type="match status" value="1"/>
</dbReference>
<evidence type="ECO:0000256" key="12">
    <source>
        <dbReference type="ARBA" id="ARBA00023015"/>
    </source>
</evidence>
<evidence type="ECO:0000256" key="6">
    <source>
        <dbReference type="ARBA" id="ARBA00022679"/>
    </source>
</evidence>
<feature type="region of interest" description="Disordered" evidence="15">
    <location>
        <begin position="608"/>
        <end position="699"/>
    </location>
</feature>
<dbReference type="InterPro" id="IPR001214">
    <property type="entry name" value="SET_dom"/>
</dbReference>
<dbReference type="EMBL" id="KL250944">
    <property type="protein sequence ID" value="KGB37899.1"/>
    <property type="molecule type" value="Genomic_DNA"/>
</dbReference>
<dbReference type="InterPro" id="IPR041292">
    <property type="entry name" value="Tudor_4"/>
</dbReference>
<feature type="non-terminal residue" evidence="19">
    <location>
        <position position="1"/>
    </location>
</feature>
<dbReference type="InterPro" id="IPR016177">
    <property type="entry name" value="DNA-bd_dom_sf"/>
</dbReference>
<feature type="compositionally biased region" description="Polar residues" evidence="15">
    <location>
        <begin position="644"/>
        <end position="656"/>
    </location>
</feature>
<evidence type="ECO:0000259" key="17">
    <source>
        <dbReference type="PROSITE" id="PS50867"/>
    </source>
</evidence>
<feature type="domain" description="Pre-SET" evidence="17">
    <location>
        <begin position="429"/>
        <end position="515"/>
    </location>
</feature>
<feature type="region of interest" description="Disordered" evidence="15">
    <location>
        <begin position="919"/>
        <end position="962"/>
    </location>
</feature>
<dbReference type="Gene3D" id="2.170.270.10">
    <property type="entry name" value="SET domain"/>
    <property type="match status" value="2"/>
</dbReference>
<sequence>LAIYRDDTGGIGYYSGLIAEPPSERNNQRYLLFFDDGYTQYSPPNEIYRICHQSKENWKEATESSQEFIKRYLAQYPQRPMVRLKPGQIVETELDGDWMKATVEKVDASLALMKFSRTHSEWIYRGSTRLEPLFSDLLTSQSKSVPTHNQRVEVEYSSVDVPLDSSAKRRKARKSATGNQNTVVPVRALSNGDSHKISNSIHQTNKSLNYNDEALKTISKKSSEKFINEQCLSMDPITNLSELESTGTKTSYLDNLFKEFNYKPFETHKCGNHCLKSYRKPSSSLSPILCSENPMDYKGLNPLEIPFRCGWLRYLAKYDPPVNNKCNIIYSAPCGRSLRSMHEVERFLDKTNSQLTADLFSFDSTLIINQEFRAEKTLTNIVDLSYGKENVPIPCVNSVDNEVPGYIDYTPQRQPIGNVPLLKDSKFLVCCDCTDNCRDRTKCACQQLTIMGVLFLGILYYSVEASSLTNPNGLVDSQAGYRYRRLSQFTVGGVYECNSNCQCDRRCSNRVVQQGLGWGIRALNAIPKGTFICTYAGAIYDEAMAVQEGFDCGDEYQAELDYIETVEKDKEGYESTVEDLSEILNETTIALSDTKKFTDENKVSHISTVTDQRVHSSRSNSTTTSNNTPIDNDKDESESDNRRNTSSATSPVSESTAIDVDENDDDDVDNNYDDKTSRSSEISSNSSSRNALNSTKPLLLNRNYDSSESCLNTDNDLTQTSVQQTHNSVSVRIKKKKHKKEEKRKQKKRISLPPIYSKLTENPTSKISDKYIQNISSTLNTEEIHNDIMNDSPERPRTKHNSPLPYISGDLEQTSSLITYPDVQCGDTNQVIPSSVDLCSEILDSSNLSHVVYSEAGKNENNLSDNTISSIQSQSKNPKVNIIFNGNNNEQIASIRSRCTVQDVIQEISETIIPTKNSLEKPKTTELSNISNQSSHSSLTDTQSKALVSKTQKKMKKFKSSKHYKPIKPKVQVNLYPVVEKEDTSISHFHSMFSKISKHSNQVKLKNKSIKSRSKSLSTNSSANELYKSEFKKIWSNRAASLPRSFRLLLNARQLLRESDFSRIPVVHLCRLENDIKQEDHDIKMKNVIINSDDTKSSNDDSKPKFELPVEVKEDVKNEHCDSSTNTVDSKKDLKISKVDTLEKFVILKIVFAHTIYIFYVYLVIQRSASLEPEIKDRKPLERSKSHRKDSERQHRRQHHHHHHHHRNHRQQQLQQLSQSHQQNQQQTKRMYPVAQKDWLRARTYFNDINPYIMDAKKMGNLGRYFNHSCNPNVFVQNVFIDTHDPRFPEVAFFAKRNIDVGEEMTWDYGYTVDAVPFKVLYCYCGEPNCRIRLL</sequence>
<dbReference type="GO" id="GO:0008270">
    <property type="term" value="F:zinc ion binding"/>
    <property type="evidence" value="ECO:0007669"/>
    <property type="project" value="InterPro"/>
</dbReference>
<feature type="compositionally biased region" description="Low complexity" evidence="15">
    <location>
        <begin position="928"/>
        <end position="938"/>
    </location>
</feature>
<gene>
    <name evidence="19" type="ORF">MS3_06263</name>
</gene>
<dbReference type="SMART" id="SM00391">
    <property type="entry name" value="MBD"/>
    <property type="match status" value="1"/>
</dbReference>
<feature type="compositionally biased region" description="Basic and acidic residues" evidence="15">
    <location>
        <begin position="1176"/>
        <end position="1193"/>
    </location>
</feature>
<dbReference type="CDD" id="cd21181">
    <property type="entry name" value="Tudor_SETDB1_rpt2"/>
    <property type="match status" value="1"/>
</dbReference>
<evidence type="ECO:0000256" key="1">
    <source>
        <dbReference type="ARBA" id="ARBA00004123"/>
    </source>
</evidence>
<dbReference type="PROSITE" id="PS50867">
    <property type="entry name" value="PRE_SET"/>
    <property type="match status" value="1"/>
</dbReference>
<proteinExistence type="predicted"/>
<keyword evidence="9" id="KW-0677">Repeat</keyword>
<feature type="compositionally biased region" description="Low complexity" evidence="15">
    <location>
        <begin position="617"/>
        <end position="628"/>
    </location>
</feature>
<evidence type="ECO:0000256" key="11">
    <source>
        <dbReference type="ARBA" id="ARBA00022853"/>
    </source>
</evidence>
<dbReference type="InterPro" id="IPR041291">
    <property type="entry name" value="TUDOR_5"/>
</dbReference>
<protein>
    <submittedName>
        <fullName evidence="19">Histone-lysine N-methyltransferase eggless</fullName>
    </submittedName>
</protein>
<dbReference type="Pfam" id="PF00856">
    <property type="entry name" value="SET"/>
    <property type="match status" value="1"/>
</dbReference>
<keyword evidence="8" id="KW-0479">Metal-binding</keyword>
<dbReference type="Pfam" id="PF18359">
    <property type="entry name" value="Tudor_5"/>
    <property type="match status" value="1"/>
</dbReference>
<dbReference type="PANTHER" id="PTHR46024">
    <property type="entry name" value="HISTONE-LYSINE N-METHYLTRANSFERASE EGGLESS"/>
    <property type="match status" value="1"/>
</dbReference>
<name>A0A094ZXJ4_SCHHA</name>
<dbReference type="GO" id="GO:0046974">
    <property type="term" value="F:histone H3K9 methyltransferase activity"/>
    <property type="evidence" value="ECO:0007669"/>
    <property type="project" value="TreeGrafter"/>
</dbReference>
<feature type="compositionally biased region" description="Low complexity" evidence="15">
    <location>
        <begin position="679"/>
        <end position="694"/>
    </location>
</feature>
<dbReference type="SMART" id="SM00468">
    <property type="entry name" value="PreSET"/>
    <property type="match status" value="1"/>
</dbReference>
<evidence type="ECO:0000256" key="5">
    <source>
        <dbReference type="ARBA" id="ARBA00022603"/>
    </source>
</evidence>
<evidence type="ECO:0000256" key="2">
    <source>
        <dbReference type="ARBA" id="ARBA00004286"/>
    </source>
</evidence>
<keyword evidence="10" id="KW-0862">Zinc</keyword>
<keyword evidence="11" id="KW-0156">Chromatin regulator</keyword>
<dbReference type="PANTHER" id="PTHR46024:SF1">
    <property type="entry name" value="HISTONE-LYSINE N-METHYLTRANSFERASE EGGLESS"/>
    <property type="match status" value="1"/>
</dbReference>
<keyword evidence="6 19" id="KW-0808">Transferase</keyword>
<dbReference type="Gene3D" id="3.30.890.10">
    <property type="entry name" value="Methyl-cpg-binding Protein 2, Chain A"/>
    <property type="match status" value="1"/>
</dbReference>
<dbReference type="SUPFAM" id="SSF82199">
    <property type="entry name" value="SET domain"/>
    <property type="match status" value="1"/>
</dbReference>
<evidence type="ECO:0000313" key="19">
    <source>
        <dbReference type="EMBL" id="KGB37899.1"/>
    </source>
</evidence>
<evidence type="ECO:0000256" key="14">
    <source>
        <dbReference type="ARBA" id="ARBA00023242"/>
    </source>
</evidence>
<evidence type="ECO:0000256" key="9">
    <source>
        <dbReference type="ARBA" id="ARBA00022737"/>
    </source>
</evidence>
<dbReference type="GO" id="GO:0032259">
    <property type="term" value="P:methylation"/>
    <property type="evidence" value="ECO:0007669"/>
    <property type="project" value="UniProtKB-KW"/>
</dbReference>
<dbReference type="GO" id="GO:0005694">
    <property type="term" value="C:chromosome"/>
    <property type="evidence" value="ECO:0007669"/>
    <property type="project" value="UniProtKB-SubCell"/>
</dbReference>
<dbReference type="PROSITE" id="PS50280">
    <property type="entry name" value="SET"/>
    <property type="match status" value="1"/>
</dbReference>
<dbReference type="SMART" id="SM00317">
    <property type="entry name" value="SET"/>
    <property type="match status" value="1"/>
</dbReference>
<dbReference type="InterPro" id="IPR046341">
    <property type="entry name" value="SET_dom_sf"/>
</dbReference>
<evidence type="ECO:0000256" key="15">
    <source>
        <dbReference type="SAM" id="MobiDB-lite"/>
    </source>
</evidence>
<dbReference type="Pfam" id="PF05033">
    <property type="entry name" value="Pre-SET"/>
    <property type="match status" value="1"/>
</dbReference>
<keyword evidence="7" id="KW-0949">S-adenosyl-L-methionine</keyword>
<accession>A0A094ZXJ4</accession>
<evidence type="ECO:0000256" key="7">
    <source>
        <dbReference type="ARBA" id="ARBA00022691"/>
    </source>
</evidence>
<evidence type="ECO:0000256" key="4">
    <source>
        <dbReference type="ARBA" id="ARBA00022491"/>
    </source>
</evidence>
<comment type="subcellular location">
    <subcellularLocation>
        <location evidence="2">Chromosome</location>
    </subcellularLocation>
    <subcellularLocation>
        <location evidence="1">Nucleus</location>
    </subcellularLocation>
</comment>
<feature type="compositionally biased region" description="Low complexity" evidence="15">
    <location>
        <begin position="1211"/>
        <end position="1227"/>
    </location>
</feature>
<dbReference type="SUPFAM" id="SSF54171">
    <property type="entry name" value="DNA-binding domain"/>
    <property type="match status" value="1"/>
</dbReference>
<feature type="compositionally biased region" description="Basic residues" evidence="15">
    <location>
        <begin position="951"/>
        <end position="962"/>
    </location>
</feature>
<evidence type="ECO:0000256" key="3">
    <source>
        <dbReference type="ARBA" id="ARBA00022454"/>
    </source>
</evidence>
<dbReference type="GO" id="GO:0005634">
    <property type="term" value="C:nucleus"/>
    <property type="evidence" value="ECO:0007669"/>
    <property type="project" value="UniProtKB-SubCell"/>
</dbReference>
<keyword evidence="3" id="KW-0158">Chromosome</keyword>
<dbReference type="Pfam" id="PF18358">
    <property type="entry name" value="Tudor_4"/>
    <property type="match status" value="1"/>
</dbReference>
<evidence type="ECO:0000256" key="13">
    <source>
        <dbReference type="ARBA" id="ARBA00023163"/>
    </source>
</evidence>
<feature type="region of interest" description="Disordered" evidence="15">
    <location>
        <begin position="1176"/>
        <end position="1230"/>
    </location>
</feature>
<keyword evidence="5 19" id="KW-0489">Methyltransferase</keyword>
<dbReference type="GO" id="GO:0003677">
    <property type="term" value="F:DNA binding"/>
    <property type="evidence" value="ECO:0007669"/>
    <property type="project" value="InterPro"/>
</dbReference>
<feature type="compositionally biased region" description="Acidic residues" evidence="15">
    <location>
        <begin position="659"/>
        <end position="671"/>
    </location>
</feature>
<dbReference type="PROSITE" id="PS50982">
    <property type="entry name" value="MBD"/>
    <property type="match status" value="1"/>
</dbReference>
<reference evidence="19" key="1">
    <citation type="journal article" date="2012" name="Nat. Genet.">
        <title>Whole-genome sequence of Schistosoma haematobium.</title>
        <authorList>
            <person name="Young N.D."/>
            <person name="Jex A.R."/>
            <person name="Li B."/>
            <person name="Liu S."/>
            <person name="Yang L."/>
            <person name="Xiong Z."/>
            <person name="Li Y."/>
            <person name="Cantacessi C."/>
            <person name="Hall R.S."/>
            <person name="Xu X."/>
            <person name="Chen F."/>
            <person name="Wu X."/>
            <person name="Zerlotini A."/>
            <person name="Oliveira G."/>
            <person name="Hofmann A."/>
            <person name="Zhang G."/>
            <person name="Fang X."/>
            <person name="Kang Y."/>
            <person name="Campbell B.E."/>
            <person name="Loukas A."/>
            <person name="Ranganathan S."/>
            <person name="Rollinson D."/>
            <person name="Rinaldi G."/>
            <person name="Brindley P.J."/>
            <person name="Yang H."/>
            <person name="Wang J."/>
            <person name="Wang J."/>
            <person name="Gasser R.B."/>
        </authorList>
    </citation>
    <scope>NUCLEOTIDE SEQUENCE [LARGE SCALE GENOMIC DNA]</scope>
</reference>
<dbReference type="InterPro" id="IPR001739">
    <property type="entry name" value="Methyl_CpG_DNA-bd"/>
</dbReference>